<dbReference type="GO" id="GO:0006508">
    <property type="term" value="P:proteolysis"/>
    <property type="evidence" value="ECO:0007669"/>
    <property type="project" value="InterPro"/>
</dbReference>
<evidence type="ECO:0000313" key="3">
    <source>
        <dbReference type="Proteomes" id="UP000295096"/>
    </source>
</evidence>
<dbReference type="PANTHER" id="PTHR22576">
    <property type="entry name" value="MUCOSA ASSOCIATED LYMPHOID TISSUE LYMPHOMA TRANSLOCATION PROTEIN 1/PARACASPASE"/>
    <property type="match status" value="1"/>
</dbReference>
<name>A0A4R5QM37_9PROT</name>
<protein>
    <submittedName>
        <fullName evidence="2">Caspase family protein</fullName>
    </submittedName>
</protein>
<reference evidence="2 3" key="1">
    <citation type="journal article" date="2016" name="J. Microbiol.">
        <title>Dankookia rubra gen. nov., sp. nov., an alphaproteobacterium isolated from sediment of a shallow stream.</title>
        <authorList>
            <person name="Kim W.H."/>
            <person name="Kim D.H."/>
            <person name="Kang K."/>
            <person name="Ahn T.Y."/>
        </authorList>
    </citation>
    <scope>NUCLEOTIDE SEQUENCE [LARGE SCALE GENOMIC DNA]</scope>
    <source>
        <strain evidence="2 3">JCM30602</strain>
    </source>
</reference>
<dbReference type="SUPFAM" id="SSF52129">
    <property type="entry name" value="Caspase-like"/>
    <property type="match status" value="1"/>
</dbReference>
<evidence type="ECO:0000259" key="1">
    <source>
        <dbReference type="PROSITE" id="PS50208"/>
    </source>
</evidence>
<dbReference type="EMBL" id="SMSJ01000002">
    <property type="protein sequence ID" value="TDH64213.1"/>
    <property type="molecule type" value="Genomic_DNA"/>
</dbReference>
<dbReference type="InterPro" id="IPR029030">
    <property type="entry name" value="Caspase-like_dom_sf"/>
</dbReference>
<dbReference type="InterPro" id="IPR011600">
    <property type="entry name" value="Pept_C14_caspase"/>
</dbReference>
<accession>A0A4R5QM37</accession>
<dbReference type="AlphaFoldDB" id="A0A4R5QM37"/>
<dbReference type="Pfam" id="PF00656">
    <property type="entry name" value="Peptidase_C14"/>
    <property type="match status" value="1"/>
</dbReference>
<proteinExistence type="predicted"/>
<gene>
    <name evidence="2" type="ORF">E2C06_02385</name>
</gene>
<dbReference type="Gene3D" id="3.40.50.1460">
    <property type="match status" value="1"/>
</dbReference>
<dbReference type="OrthoDB" id="321999at2"/>
<dbReference type="GO" id="GO:0004197">
    <property type="term" value="F:cysteine-type endopeptidase activity"/>
    <property type="evidence" value="ECO:0007669"/>
    <property type="project" value="InterPro"/>
</dbReference>
<dbReference type="PANTHER" id="PTHR22576:SF37">
    <property type="entry name" value="MUCOSA-ASSOCIATED LYMPHOID TISSUE LYMPHOMA TRANSLOCATION PROTEIN 1"/>
    <property type="match status" value="1"/>
</dbReference>
<evidence type="ECO:0000313" key="2">
    <source>
        <dbReference type="EMBL" id="TDH64213.1"/>
    </source>
</evidence>
<dbReference type="InterPro" id="IPR001309">
    <property type="entry name" value="Pept_C14_p20"/>
</dbReference>
<dbReference type="PROSITE" id="PS50208">
    <property type="entry name" value="CASPASE_P20"/>
    <property type="match status" value="1"/>
</dbReference>
<dbReference type="Proteomes" id="UP000295096">
    <property type="component" value="Unassembled WGS sequence"/>
</dbReference>
<organism evidence="2 3">
    <name type="scientific">Dankookia rubra</name>
    <dbReference type="NCBI Taxonomy" id="1442381"/>
    <lineage>
        <taxon>Bacteria</taxon>
        <taxon>Pseudomonadati</taxon>
        <taxon>Pseudomonadota</taxon>
        <taxon>Alphaproteobacteria</taxon>
        <taxon>Acetobacterales</taxon>
        <taxon>Roseomonadaceae</taxon>
        <taxon>Dankookia</taxon>
    </lineage>
</organism>
<comment type="caution">
    <text evidence="2">The sequence shown here is derived from an EMBL/GenBank/DDBJ whole genome shotgun (WGS) entry which is preliminary data.</text>
</comment>
<sequence length="437" mass="45097">MLPHPDADRGGGRVRARESLQVRFRQLGPCAWGARCQLRLTVQATPRFSRAQVNRSLIGLGLGAAGCELRTPNSPPGTGAAADAGSIPLGPEARVQAVLVSGLPTTAFTISGVGAGADLVLPRTSIARVLLPRAGITITAQAPCFRTLQHHVQAGTLGDGDPITFTFSNIDRRAGCAEEAHAAAATGPAPADPGRLAWVIGNGAYGADWPPLGIVAADRQGMARVLRQAGYRVTVSADRGRAGLLENAATFRAALAEAAPSIAIIYVSGHGLSLDGRNFLVPVDAPATAAVRPEHLLGLDVLVQVLRPVEAAGGCAVLLADACRAVAGPHVPPLVAEPPRGVMVNHATAPGGTSFDGDRGMSAWTDRFVTVAEEFPDAAIDQVLGYANRYTRWQSEASRRRQVPVLYGAPATPVPAFGAGPPPARSGVLPRLPIAAG</sequence>
<dbReference type="InterPro" id="IPR052039">
    <property type="entry name" value="Caspase-related_regulators"/>
</dbReference>
<feature type="domain" description="Caspase family p20" evidence="1">
    <location>
        <begin position="193"/>
        <end position="271"/>
    </location>
</feature>
<keyword evidence="3" id="KW-1185">Reference proteome</keyword>